<evidence type="ECO:0000256" key="7">
    <source>
        <dbReference type="ARBA" id="ARBA00022917"/>
    </source>
</evidence>
<evidence type="ECO:0000256" key="11">
    <source>
        <dbReference type="HAMAP-Rule" id="MF_03147"/>
    </source>
</evidence>
<evidence type="ECO:0000256" key="4">
    <source>
        <dbReference type="ARBA" id="ARBA00022640"/>
    </source>
</evidence>
<dbReference type="PANTHER" id="PTHR11659">
    <property type="entry name" value="GLUTAMYL-TRNA GLN AMIDOTRANSFERASE SUBUNIT B MITOCHONDRIAL AND PROKARYOTIC PET112-RELATED"/>
    <property type="match status" value="1"/>
</dbReference>
<dbReference type="SMART" id="SM00845">
    <property type="entry name" value="GatB_Yqey"/>
    <property type="match status" value="1"/>
</dbReference>
<accession>A0A1Y5IB74</accession>
<dbReference type="InterPro" id="IPR003789">
    <property type="entry name" value="Asn/Gln_tRNA_amidoTrase-B-like"/>
</dbReference>
<dbReference type="InterPro" id="IPR018027">
    <property type="entry name" value="Asn/Gln_amidotransferase"/>
</dbReference>
<comment type="subunit">
    <text evidence="11">Subunit of the heterotrimeric GatCAB amidotransferase (AdT) complex, composed of A, B and C subunits.</text>
</comment>
<dbReference type="SUPFAM" id="SSF55931">
    <property type="entry name" value="Glutamine synthetase/guanido kinase"/>
    <property type="match status" value="1"/>
</dbReference>
<dbReference type="GO" id="GO:0009507">
    <property type="term" value="C:chloroplast"/>
    <property type="evidence" value="ECO:0007669"/>
    <property type="project" value="UniProtKB-SubCell"/>
</dbReference>
<proteinExistence type="inferred from homology"/>
<dbReference type="GO" id="GO:0005739">
    <property type="term" value="C:mitochondrion"/>
    <property type="evidence" value="ECO:0007669"/>
    <property type="project" value="UniProtKB-SubCell"/>
</dbReference>
<dbReference type="GO" id="GO:0032543">
    <property type="term" value="P:mitochondrial translation"/>
    <property type="evidence" value="ECO:0007669"/>
    <property type="project" value="UniProtKB-UniRule"/>
</dbReference>
<keyword evidence="15" id="KW-0808">Transferase</keyword>
<dbReference type="InterPro" id="IPR014746">
    <property type="entry name" value="Gln_synth/guanido_kin_cat_dom"/>
</dbReference>
<evidence type="ECO:0000259" key="13">
    <source>
        <dbReference type="SMART" id="SM00845"/>
    </source>
</evidence>
<dbReference type="NCBIfam" id="TIGR00133">
    <property type="entry name" value="gatB"/>
    <property type="match status" value="1"/>
</dbReference>
<dbReference type="GO" id="GO:0005524">
    <property type="term" value="F:ATP binding"/>
    <property type="evidence" value="ECO:0007669"/>
    <property type="project" value="UniProtKB-KW"/>
</dbReference>
<keyword evidence="6 11" id="KW-0067">ATP-binding</keyword>
<dbReference type="EMBL" id="KZ155832">
    <property type="protein sequence ID" value="OUS43190.1"/>
    <property type="molecule type" value="Genomic_DNA"/>
</dbReference>
<evidence type="ECO:0000256" key="2">
    <source>
        <dbReference type="ARBA" id="ARBA00022528"/>
    </source>
</evidence>
<evidence type="ECO:0000256" key="10">
    <source>
        <dbReference type="ARBA" id="ARBA00047913"/>
    </source>
</evidence>
<keyword evidence="3 11" id="KW-0436">Ligase</keyword>
<gene>
    <name evidence="11" type="primary">GATB</name>
    <name evidence="15" type="ORF">BE221DRAFT_191756</name>
    <name evidence="14" type="ORF">BE221DRAFT_194596</name>
</gene>
<comment type="similarity">
    <text evidence="1 11">Belongs to the GatB/GatE family. GatB subfamily.</text>
</comment>
<dbReference type="AlphaFoldDB" id="A0A1Y5IB74"/>
<evidence type="ECO:0000256" key="6">
    <source>
        <dbReference type="ARBA" id="ARBA00022840"/>
    </source>
</evidence>
<keyword evidence="2 11" id="KW-0150">Chloroplast</keyword>
<dbReference type="Gene3D" id="1.10.10.410">
    <property type="match status" value="1"/>
</dbReference>
<evidence type="ECO:0000256" key="12">
    <source>
        <dbReference type="SAM" id="MobiDB-lite"/>
    </source>
</evidence>
<evidence type="ECO:0000313" key="14">
    <source>
        <dbReference type="EMBL" id="OUS43190.1"/>
    </source>
</evidence>
<dbReference type="NCBIfam" id="NF004012">
    <property type="entry name" value="PRK05477.1-2"/>
    <property type="match status" value="1"/>
</dbReference>
<evidence type="ECO:0000313" key="15">
    <source>
        <dbReference type="EMBL" id="OUS46756.1"/>
    </source>
</evidence>
<keyword evidence="7 11" id="KW-0648">Protein biosynthesis</keyword>
<feature type="domain" description="Asn/Gln amidotransferase" evidence="13">
    <location>
        <begin position="393"/>
        <end position="542"/>
    </location>
</feature>
<comment type="catalytic activity">
    <reaction evidence="9">
        <text>L-aspartyl-tRNA(Asn) + L-glutamine + ATP + H2O = L-asparaginyl-tRNA(Asn) + L-glutamate + ADP + phosphate + 2 H(+)</text>
        <dbReference type="Rhea" id="RHEA:14513"/>
        <dbReference type="Rhea" id="RHEA-COMP:9674"/>
        <dbReference type="Rhea" id="RHEA-COMP:9677"/>
        <dbReference type="ChEBI" id="CHEBI:15377"/>
        <dbReference type="ChEBI" id="CHEBI:15378"/>
        <dbReference type="ChEBI" id="CHEBI:29985"/>
        <dbReference type="ChEBI" id="CHEBI:30616"/>
        <dbReference type="ChEBI" id="CHEBI:43474"/>
        <dbReference type="ChEBI" id="CHEBI:58359"/>
        <dbReference type="ChEBI" id="CHEBI:78515"/>
        <dbReference type="ChEBI" id="CHEBI:78516"/>
        <dbReference type="ChEBI" id="CHEBI:456216"/>
    </reaction>
</comment>
<dbReference type="PROSITE" id="PS01234">
    <property type="entry name" value="GATB"/>
    <property type="match status" value="1"/>
</dbReference>
<dbReference type="GO" id="GO:0070681">
    <property type="term" value="P:glutaminyl-tRNAGln biosynthesis via transamidation"/>
    <property type="evidence" value="ECO:0007669"/>
    <property type="project" value="UniProtKB-UniRule"/>
</dbReference>
<dbReference type="InterPro" id="IPR006075">
    <property type="entry name" value="Asn/Gln-tRNA_Trfase_suB/E_cat"/>
</dbReference>
<keyword evidence="8 11" id="KW-0496">Mitochondrion</keyword>
<dbReference type="InterPro" id="IPR004413">
    <property type="entry name" value="GatB"/>
</dbReference>
<feature type="region of interest" description="Disordered" evidence="12">
    <location>
        <begin position="1"/>
        <end position="36"/>
    </location>
</feature>
<dbReference type="NCBIfam" id="NF004014">
    <property type="entry name" value="PRK05477.1-4"/>
    <property type="match status" value="1"/>
</dbReference>
<dbReference type="GO" id="GO:0050567">
    <property type="term" value="F:glutaminyl-tRNA synthase (glutamine-hydrolyzing) activity"/>
    <property type="evidence" value="ECO:0007669"/>
    <property type="project" value="UniProtKB-UniRule"/>
</dbReference>
<keyword evidence="4 11" id="KW-0934">Plastid</keyword>
<dbReference type="Pfam" id="PF02637">
    <property type="entry name" value="GatB_Yqey"/>
    <property type="match status" value="1"/>
</dbReference>
<dbReference type="PANTHER" id="PTHR11659:SF0">
    <property type="entry name" value="GLUTAMYL-TRNA(GLN) AMIDOTRANSFERASE SUBUNIT B, MITOCHONDRIAL"/>
    <property type="match status" value="1"/>
</dbReference>
<evidence type="ECO:0000256" key="1">
    <source>
        <dbReference type="ARBA" id="ARBA00005306"/>
    </source>
</evidence>
<dbReference type="GO" id="GO:0016740">
    <property type="term" value="F:transferase activity"/>
    <property type="evidence" value="ECO:0007669"/>
    <property type="project" value="UniProtKB-KW"/>
</dbReference>
<reference evidence="15" key="1">
    <citation type="submission" date="2017-04" db="EMBL/GenBank/DDBJ databases">
        <title>Population genomics of picophytoplankton unveils novel chromosome hypervariability.</title>
        <authorList>
            <consortium name="DOE Joint Genome Institute"/>
            <person name="Blanc-Mathieu R."/>
            <person name="Krasovec M."/>
            <person name="Hebrard M."/>
            <person name="Yau S."/>
            <person name="Desgranges E."/>
            <person name="Martin J."/>
            <person name="Schackwitz W."/>
            <person name="Kuo A."/>
            <person name="Salin G."/>
            <person name="Donnadieu C."/>
            <person name="Desdevises Y."/>
            <person name="Sanchez-Ferandin S."/>
            <person name="Moreau H."/>
            <person name="Rivals E."/>
            <person name="Grigoriev I.V."/>
            <person name="Grimsley N."/>
            <person name="Eyre-Walker A."/>
            <person name="Piganeau G."/>
        </authorList>
    </citation>
    <scope>NUCLEOTIDE SEQUENCE [LARGE SCALE GENOMIC DNA]</scope>
    <source>
        <strain evidence="15">RCC 1115</strain>
    </source>
</reference>
<keyword evidence="5 11" id="KW-0547">Nucleotide-binding</keyword>
<dbReference type="FunFam" id="1.10.10.410:FF:000001">
    <property type="entry name" value="Aspartyl/glutamyl-tRNA(Asn/Gln) amidotransferase subunit B"/>
    <property type="match status" value="1"/>
</dbReference>
<dbReference type="SUPFAM" id="SSF89095">
    <property type="entry name" value="GatB/YqeY motif"/>
    <property type="match status" value="1"/>
</dbReference>
<feature type="compositionally biased region" description="Basic residues" evidence="12">
    <location>
        <begin position="18"/>
        <end position="31"/>
    </location>
</feature>
<dbReference type="EMBL" id="KZ155781">
    <property type="protein sequence ID" value="OUS46756.1"/>
    <property type="molecule type" value="Genomic_DNA"/>
</dbReference>
<dbReference type="EC" id="6.3.5.-" evidence="11"/>
<dbReference type="InterPro" id="IPR017959">
    <property type="entry name" value="Asn/Gln-tRNA_amidoTrfase_suB/E"/>
</dbReference>
<name>A0A1Y5IB74_OSTTA</name>
<evidence type="ECO:0000256" key="5">
    <source>
        <dbReference type="ARBA" id="ARBA00022741"/>
    </source>
</evidence>
<evidence type="ECO:0000256" key="3">
    <source>
        <dbReference type="ARBA" id="ARBA00022598"/>
    </source>
</evidence>
<dbReference type="GO" id="GO:0030956">
    <property type="term" value="C:glutamyl-tRNA(Gln) amidotransferase complex"/>
    <property type="evidence" value="ECO:0007669"/>
    <property type="project" value="UniProtKB-UniRule"/>
</dbReference>
<dbReference type="Proteomes" id="UP000195557">
    <property type="component" value="Unassembled WGS sequence"/>
</dbReference>
<comment type="catalytic activity">
    <reaction evidence="10 11">
        <text>L-glutamyl-tRNA(Gln) + L-glutamine + ATP + H2O = L-glutaminyl-tRNA(Gln) + L-glutamate + ADP + phosphate + H(+)</text>
        <dbReference type="Rhea" id="RHEA:17521"/>
        <dbReference type="Rhea" id="RHEA-COMP:9681"/>
        <dbReference type="Rhea" id="RHEA-COMP:9684"/>
        <dbReference type="ChEBI" id="CHEBI:15377"/>
        <dbReference type="ChEBI" id="CHEBI:15378"/>
        <dbReference type="ChEBI" id="CHEBI:29985"/>
        <dbReference type="ChEBI" id="CHEBI:30616"/>
        <dbReference type="ChEBI" id="CHEBI:43474"/>
        <dbReference type="ChEBI" id="CHEBI:58359"/>
        <dbReference type="ChEBI" id="CHEBI:78520"/>
        <dbReference type="ChEBI" id="CHEBI:78521"/>
        <dbReference type="ChEBI" id="CHEBI:456216"/>
    </reaction>
</comment>
<dbReference type="InterPro" id="IPR023168">
    <property type="entry name" value="GatB_Yqey_C_2"/>
</dbReference>
<feature type="compositionally biased region" description="Low complexity" evidence="12">
    <location>
        <begin position="8"/>
        <end position="17"/>
    </location>
</feature>
<comment type="function">
    <text evidence="11">Allows the formation of correctly charged Gln-tRNA(Gln) through the transamidation of misacylated Glu-tRNA(Gln) in chloroplasts and mitochondria. The reaction takes place in the presence of glutamine and ATP through an activated gamma-phospho-Glu-tRNA(Gln).</text>
</comment>
<organism evidence="15">
    <name type="scientific">Ostreococcus tauri</name>
    <name type="common">Marine green alga</name>
    <dbReference type="NCBI Taxonomy" id="70448"/>
    <lineage>
        <taxon>Eukaryota</taxon>
        <taxon>Viridiplantae</taxon>
        <taxon>Chlorophyta</taxon>
        <taxon>Mamiellophyceae</taxon>
        <taxon>Mamiellales</taxon>
        <taxon>Bathycoccaceae</taxon>
        <taxon>Ostreococcus</taxon>
    </lineage>
</organism>
<dbReference type="InterPro" id="IPR017958">
    <property type="entry name" value="Gln-tRNA_amidoTrfase_suB_CS"/>
</dbReference>
<sequence length="549" mass="59835">MSRVPSSRAASGDARGVVRARARDGHRRGRRSSGWMTTRARAVTIPGDDGDAIEVGAETTFEAVIGIETHVQLNSRTKAFCRCAYAYGAEPNTRVCPTCMGHPGTLPVLNKVVVQKGIAIGTALNAKIRRSSKFDRKQYFYPDLPKGYQISQFDEPLCYDGSIEVVLPVEDGGGTRRVGITRAHLEEDAGKLTHAKGEDGKRYSYADYNRAGVALLEIVTEPDLRTGREVAAYGAELRRIVRFLDACDGDMSRGSMRNDVNVSIRPVGRKMFGTKVEVKNMNSFNAMARAIDYEIERQEALIRAGKADEIVQETRTWDEAAQKTVAMRKKEGLADYRYFPEPDLPRLTLSEKFIQDVVSTMPELPAAVRARYSDLGLPQADVQVLVEDKELVAYFDAAMNSPSKPSAKQIANWLTGDIMAHMKNAKLDIKSLPLGPEALGEFCGLIDSGEISGKIGKDILPELLETGGSAKALVKERGLSQISDPAEIEALIDGVLEANGSQLEQYRSGKTKLKGFFVGACLKASGGRANPTLVDKILQAKLDGVPVPP</sequence>
<dbReference type="Pfam" id="PF02934">
    <property type="entry name" value="GatB_N"/>
    <property type="match status" value="1"/>
</dbReference>
<comment type="subcellular location">
    <subcellularLocation>
        <location evidence="11">Mitochondrion</location>
    </subcellularLocation>
    <subcellularLocation>
        <location evidence="11">Plastid</location>
        <location evidence="11">Chloroplast</location>
    </subcellularLocation>
</comment>
<evidence type="ECO:0000256" key="9">
    <source>
        <dbReference type="ARBA" id="ARBA00047380"/>
    </source>
</evidence>
<dbReference type="HAMAP" id="MF_00121">
    <property type="entry name" value="GatB"/>
    <property type="match status" value="1"/>
</dbReference>
<evidence type="ECO:0000256" key="8">
    <source>
        <dbReference type="ARBA" id="ARBA00023128"/>
    </source>
</evidence>
<protein>
    <recommendedName>
        <fullName evidence="11">Glutamyl-tRNA(Gln) amidotransferase subunit B, chloroplastic/mitochondrial</fullName>
        <shortName evidence="11">Glu-AdT subunit B</shortName>
        <ecNumber evidence="11">6.3.5.-</ecNumber>
    </recommendedName>
</protein>